<evidence type="ECO:0008006" key="4">
    <source>
        <dbReference type="Google" id="ProtNLM"/>
    </source>
</evidence>
<dbReference type="Proteomes" id="UP000033140">
    <property type="component" value="Unassembled WGS sequence"/>
</dbReference>
<dbReference type="AlphaFoldDB" id="A0A0E9NA71"/>
<protein>
    <recommendedName>
        <fullName evidence="4">Peroxin/Ferlin domain-containing protein</fullName>
    </recommendedName>
</protein>
<comment type="caution">
    <text evidence="2">The sequence shown here is derived from an EMBL/GenBank/DDBJ whole genome shotgun (WGS) entry which is preliminary data.</text>
</comment>
<dbReference type="EMBL" id="BACD03000005">
    <property type="protein sequence ID" value="GAO46693.1"/>
    <property type="molecule type" value="Genomic_DNA"/>
</dbReference>
<sequence length="640" mass="72979">MIWERWWRRFYSRRFTRAYIHDNGAVGRRIHCLDRAHTSVKERAKLNDFGHHPTERSPLLPATPALRALATHDDIHSRRTSLASAAASHKTNDRVHIHRRVSKVPKLMRRKKKREPYIREPHRVRVEDHVTGRHGWLGGVEDDTADEDEIMSAQEEEIADDASTRMRTILSPRSRATTATFDGTDIGGEEQEEVDVLYENQRGCFFCGIPLFSSAGLLNFDPSPWTRLAPVQRRIIRSAKTYNPFCNPFKKRQPPADETASIASGRWRGVQTRHVHSPVTVADAQPPDPTWTWAWPRWFVDMSQDVDDNGWSYSFQFHGTRWHGTHIWFQSFVRRRRWVRKRTRQLPISTQNPLQQSDGSRISAPVEDYWTVYSAAERESRFQSMFAGPDDGGPADDDDEDIRDVNALERALKRARLDREKITALRNFLHDAPTEISVLAPRIPTLLSTFVFQSSRTEVLKLLVAEHDRLHAHMRRNSCVNPDAGGWTGHSELEGERERGLGEAVRAAEEFVGRGGLEYWSDVRNVVEGPMVPRHDWDCVVCGDELNDIAEADVEDVDEETEHEKEKSTEADTSPEMDYFTAGDSLDSGLFVSGEEGDGPMGEKRHEVGSGSEVETDGYRIPEFLRSGGGNGKESDRENV</sequence>
<proteinExistence type="predicted"/>
<evidence type="ECO:0000256" key="1">
    <source>
        <dbReference type="SAM" id="MobiDB-lite"/>
    </source>
</evidence>
<accession>A0A0E9NA71</accession>
<reference evidence="2 3" key="2">
    <citation type="journal article" date="2014" name="J. Gen. Appl. Microbiol.">
        <title>The early diverging ascomycetous budding yeast Saitoella complicata has three histone deacetylases belonging to the Clr6, Hos2, and Rpd3 lineages.</title>
        <authorList>
            <person name="Nishida H."/>
            <person name="Matsumoto T."/>
            <person name="Kondo S."/>
            <person name="Hamamoto M."/>
            <person name="Yoshikawa H."/>
        </authorList>
    </citation>
    <scope>NUCLEOTIDE SEQUENCE [LARGE SCALE GENOMIC DNA]</scope>
    <source>
        <strain evidence="2 3">NRRL Y-17804</strain>
    </source>
</reference>
<name>A0A0E9NA71_SAICN</name>
<dbReference type="OMA" id="DEIMSAQ"/>
<dbReference type="STRING" id="698492.A0A0E9NA71"/>
<evidence type="ECO:0000313" key="3">
    <source>
        <dbReference type="Proteomes" id="UP000033140"/>
    </source>
</evidence>
<keyword evidence="3" id="KW-1185">Reference proteome</keyword>
<reference evidence="2 3" key="1">
    <citation type="journal article" date="2011" name="J. Gen. Appl. Microbiol.">
        <title>Draft genome sequencing of the enigmatic yeast Saitoella complicata.</title>
        <authorList>
            <person name="Nishida H."/>
            <person name="Hamamoto M."/>
            <person name="Sugiyama J."/>
        </authorList>
    </citation>
    <scope>NUCLEOTIDE SEQUENCE [LARGE SCALE GENOMIC DNA]</scope>
    <source>
        <strain evidence="2 3">NRRL Y-17804</strain>
    </source>
</reference>
<evidence type="ECO:0000313" key="2">
    <source>
        <dbReference type="EMBL" id="GAO46693.1"/>
    </source>
</evidence>
<reference evidence="2 3" key="3">
    <citation type="journal article" date="2015" name="Genome Announc.">
        <title>Draft Genome Sequence of the Archiascomycetous Yeast Saitoella complicata.</title>
        <authorList>
            <person name="Yamauchi K."/>
            <person name="Kondo S."/>
            <person name="Hamamoto M."/>
            <person name="Takahashi Y."/>
            <person name="Ogura Y."/>
            <person name="Hayashi T."/>
            <person name="Nishida H."/>
        </authorList>
    </citation>
    <scope>NUCLEOTIDE SEQUENCE [LARGE SCALE GENOMIC DNA]</scope>
    <source>
        <strain evidence="2 3">NRRL Y-17804</strain>
    </source>
</reference>
<organism evidence="2 3">
    <name type="scientific">Saitoella complicata (strain BCRC 22490 / CBS 7301 / JCM 7358 / NBRC 10748 / NRRL Y-17804)</name>
    <dbReference type="NCBI Taxonomy" id="698492"/>
    <lineage>
        <taxon>Eukaryota</taxon>
        <taxon>Fungi</taxon>
        <taxon>Dikarya</taxon>
        <taxon>Ascomycota</taxon>
        <taxon>Taphrinomycotina</taxon>
        <taxon>Taphrinomycotina incertae sedis</taxon>
        <taxon>Saitoella</taxon>
    </lineage>
</organism>
<feature type="region of interest" description="Disordered" evidence="1">
    <location>
        <begin position="553"/>
        <end position="640"/>
    </location>
</feature>
<gene>
    <name evidence="2" type="ORF">G7K_0917-t1</name>
</gene>